<proteinExistence type="predicted"/>
<comment type="caution">
    <text evidence="1">The sequence shown here is derived from an EMBL/GenBank/DDBJ whole genome shotgun (WGS) entry which is preliminary data.</text>
</comment>
<evidence type="ECO:0000313" key="1">
    <source>
        <dbReference type="EMBL" id="OHA60334.1"/>
    </source>
</evidence>
<dbReference type="EMBL" id="MHTI01000007">
    <property type="protein sequence ID" value="OHA60334.1"/>
    <property type="molecule type" value="Genomic_DNA"/>
</dbReference>
<reference evidence="1 2" key="1">
    <citation type="journal article" date="2016" name="Nat. Commun.">
        <title>Thousands of microbial genomes shed light on interconnected biogeochemical processes in an aquifer system.</title>
        <authorList>
            <person name="Anantharaman K."/>
            <person name="Brown C.T."/>
            <person name="Hug L.A."/>
            <person name="Sharon I."/>
            <person name="Castelle C.J."/>
            <person name="Probst A.J."/>
            <person name="Thomas B.C."/>
            <person name="Singh A."/>
            <person name="Wilkins M.J."/>
            <person name="Karaoz U."/>
            <person name="Brodie E.L."/>
            <person name="Williams K.H."/>
            <person name="Hubbard S.S."/>
            <person name="Banfield J.F."/>
        </authorList>
    </citation>
    <scope>NUCLEOTIDE SEQUENCE [LARGE SCALE GENOMIC DNA]</scope>
</reference>
<gene>
    <name evidence="1" type="ORF">A2607_01920</name>
</gene>
<protein>
    <submittedName>
        <fullName evidence="1">Uncharacterized protein</fullName>
    </submittedName>
</protein>
<dbReference type="Proteomes" id="UP000178481">
    <property type="component" value="Unassembled WGS sequence"/>
</dbReference>
<organism evidence="1 2">
    <name type="scientific">Candidatus Vogelbacteria bacterium RIFOXYD1_FULL_42_15</name>
    <dbReference type="NCBI Taxonomy" id="1802437"/>
    <lineage>
        <taxon>Bacteria</taxon>
        <taxon>Candidatus Vogeliibacteriota</taxon>
    </lineage>
</organism>
<name>A0A1G2QI69_9BACT</name>
<sequence length="100" mass="11625">MLPEDEKNLVILVFDRKKGLALIEKKPPEITLYLEENRWTVRGFLFEIGHTDRGRLLYSDWQGPIGIYDRTNFDHLQEMVIQVQNFAVKYLASTTIVTAG</sequence>
<evidence type="ECO:0000313" key="2">
    <source>
        <dbReference type="Proteomes" id="UP000178481"/>
    </source>
</evidence>
<accession>A0A1G2QI69</accession>
<dbReference type="AlphaFoldDB" id="A0A1G2QI69"/>